<dbReference type="OrthoDB" id="7572058at2"/>
<keyword evidence="1" id="KW-0051">Antiviral defense</keyword>
<organism evidence="2 3">
    <name type="scientific">Kineothrix alysoides</name>
    <dbReference type="NCBI Taxonomy" id="1469948"/>
    <lineage>
        <taxon>Bacteria</taxon>
        <taxon>Bacillati</taxon>
        <taxon>Bacillota</taxon>
        <taxon>Clostridia</taxon>
        <taxon>Lachnospirales</taxon>
        <taxon>Lachnospiraceae</taxon>
        <taxon>Kineothrix</taxon>
    </lineage>
</organism>
<name>A0A4R1R6Q4_9FIRM</name>
<dbReference type="CDD" id="cd05400">
    <property type="entry name" value="NT_2-5OAS_ClassI-CCAase"/>
    <property type="match status" value="1"/>
</dbReference>
<keyword evidence="2" id="KW-0808">Transferase</keyword>
<evidence type="ECO:0000256" key="1">
    <source>
        <dbReference type="ARBA" id="ARBA00023118"/>
    </source>
</evidence>
<dbReference type="STRING" id="1469948.GCA_000732725_02523"/>
<dbReference type="Proteomes" id="UP000295718">
    <property type="component" value="Unassembled WGS sequence"/>
</dbReference>
<keyword evidence="3" id="KW-1185">Reference proteome</keyword>
<sequence>MSDLVQKRGEIISMDIRSKISLRYHTVTSAINREFWNVSSDSQNSLYVGSYGRGTAIDTSDLDILVLLPEKEYERHDALKGNGQSRLLQTVKQAILTSYPRSDVRADGQVVKITFFDGMKFEILPAFKNLDWFGNWDGSYKYPDSNMGGNWRSTNPKAEQEAIKIKNQSSNGLFCDTCKHLRFIRDNHFSSYHLSGIVIDSFVYQAIGDWRWTPPGDSSSAASGSYEKVLIDYLTSNSAWGILLLYAPGSGQKVLTESSLECLKKVMNYIAI</sequence>
<gene>
    <name evidence="2" type="ORF">EDD76_101246</name>
</gene>
<dbReference type="SUPFAM" id="SSF81301">
    <property type="entry name" value="Nucleotidyltransferase"/>
    <property type="match status" value="1"/>
</dbReference>
<dbReference type="AlphaFoldDB" id="A0A4R1R6Q4"/>
<dbReference type="EMBL" id="SLUO01000001">
    <property type="protein sequence ID" value="TCL61149.1"/>
    <property type="molecule type" value="Genomic_DNA"/>
</dbReference>
<accession>A0A4R1R6Q4</accession>
<comment type="caution">
    <text evidence="2">The sequence shown here is derived from an EMBL/GenBank/DDBJ whole genome shotgun (WGS) entry which is preliminary data.</text>
</comment>
<dbReference type="InterPro" id="IPR043519">
    <property type="entry name" value="NT_sf"/>
</dbReference>
<evidence type="ECO:0000313" key="3">
    <source>
        <dbReference type="Proteomes" id="UP000295718"/>
    </source>
</evidence>
<protein>
    <submittedName>
        <fullName evidence="2">Nucleotidyltransferase-like protein</fullName>
    </submittedName>
</protein>
<proteinExistence type="predicted"/>
<dbReference type="GO" id="GO:0016779">
    <property type="term" value="F:nucleotidyltransferase activity"/>
    <property type="evidence" value="ECO:0007669"/>
    <property type="project" value="InterPro"/>
</dbReference>
<dbReference type="Gene3D" id="3.30.460.10">
    <property type="entry name" value="Beta Polymerase, domain 2"/>
    <property type="match status" value="1"/>
</dbReference>
<reference evidence="2 3" key="1">
    <citation type="submission" date="2019-03" db="EMBL/GenBank/DDBJ databases">
        <title>Genomic Encyclopedia of Type Strains, Phase IV (KMG-IV): sequencing the most valuable type-strain genomes for metagenomic binning, comparative biology and taxonomic classification.</title>
        <authorList>
            <person name="Goeker M."/>
        </authorList>
    </citation>
    <scope>NUCLEOTIDE SEQUENCE [LARGE SCALE GENOMIC DNA]</scope>
    <source>
        <strain evidence="2 3">DSM 100556</strain>
    </source>
</reference>
<dbReference type="GO" id="GO:0051607">
    <property type="term" value="P:defense response to virus"/>
    <property type="evidence" value="ECO:0007669"/>
    <property type="project" value="UniProtKB-KW"/>
</dbReference>
<evidence type="ECO:0000313" key="2">
    <source>
        <dbReference type="EMBL" id="TCL61149.1"/>
    </source>
</evidence>
<dbReference type="RefSeq" id="WP_031391201.1">
    <property type="nucleotide sequence ID" value="NZ_JPNB01000002.1"/>
</dbReference>
<dbReference type="InterPro" id="IPR006116">
    <property type="entry name" value="NT_2-5OAS_ClassI-CCAase"/>
</dbReference>
<dbReference type="Pfam" id="PF18144">
    <property type="entry name" value="SMODS"/>
    <property type="match status" value="1"/>
</dbReference>